<keyword evidence="2" id="KW-1185">Reference proteome</keyword>
<protein>
    <submittedName>
        <fullName evidence="1">Uncharacterized protein</fullName>
    </submittedName>
</protein>
<evidence type="ECO:0000313" key="2">
    <source>
        <dbReference type="Proteomes" id="UP001055811"/>
    </source>
</evidence>
<accession>A0ACB8YVX1</accession>
<name>A0ACB8YVX1_CICIN</name>
<sequence length="104" mass="11673">MAKSNASYSIGSSTIFKGGIIRQSLNQLRVSLNRSLILPQIDTDFKEELNIDGHDVRDLRQQLDMLHSSCDEEYQETSETIGTHLFSMGGCESERFCTGEENVV</sequence>
<dbReference type="EMBL" id="CM042017">
    <property type="protein sequence ID" value="KAI3689887.1"/>
    <property type="molecule type" value="Genomic_DNA"/>
</dbReference>
<evidence type="ECO:0000313" key="1">
    <source>
        <dbReference type="EMBL" id="KAI3689887.1"/>
    </source>
</evidence>
<organism evidence="1 2">
    <name type="scientific">Cichorium intybus</name>
    <name type="common">Chicory</name>
    <dbReference type="NCBI Taxonomy" id="13427"/>
    <lineage>
        <taxon>Eukaryota</taxon>
        <taxon>Viridiplantae</taxon>
        <taxon>Streptophyta</taxon>
        <taxon>Embryophyta</taxon>
        <taxon>Tracheophyta</taxon>
        <taxon>Spermatophyta</taxon>
        <taxon>Magnoliopsida</taxon>
        <taxon>eudicotyledons</taxon>
        <taxon>Gunneridae</taxon>
        <taxon>Pentapetalae</taxon>
        <taxon>asterids</taxon>
        <taxon>campanulids</taxon>
        <taxon>Asterales</taxon>
        <taxon>Asteraceae</taxon>
        <taxon>Cichorioideae</taxon>
        <taxon>Cichorieae</taxon>
        <taxon>Cichoriinae</taxon>
        <taxon>Cichorium</taxon>
    </lineage>
</organism>
<reference evidence="2" key="1">
    <citation type="journal article" date="2022" name="Mol. Ecol. Resour.">
        <title>The genomes of chicory, endive, great burdock and yacon provide insights into Asteraceae palaeo-polyploidization history and plant inulin production.</title>
        <authorList>
            <person name="Fan W."/>
            <person name="Wang S."/>
            <person name="Wang H."/>
            <person name="Wang A."/>
            <person name="Jiang F."/>
            <person name="Liu H."/>
            <person name="Zhao H."/>
            <person name="Xu D."/>
            <person name="Zhang Y."/>
        </authorList>
    </citation>
    <scope>NUCLEOTIDE SEQUENCE [LARGE SCALE GENOMIC DNA]</scope>
    <source>
        <strain evidence="2">cv. Punajuju</strain>
    </source>
</reference>
<reference evidence="1 2" key="2">
    <citation type="journal article" date="2022" name="Mol. Ecol. Resour.">
        <title>The genomes of chicory, endive, great burdock and yacon provide insights into Asteraceae paleo-polyploidization history and plant inulin production.</title>
        <authorList>
            <person name="Fan W."/>
            <person name="Wang S."/>
            <person name="Wang H."/>
            <person name="Wang A."/>
            <person name="Jiang F."/>
            <person name="Liu H."/>
            <person name="Zhao H."/>
            <person name="Xu D."/>
            <person name="Zhang Y."/>
        </authorList>
    </citation>
    <scope>NUCLEOTIDE SEQUENCE [LARGE SCALE GENOMIC DNA]</scope>
    <source>
        <strain evidence="2">cv. Punajuju</strain>
        <tissue evidence="1">Leaves</tissue>
    </source>
</reference>
<comment type="caution">
    <text evidence="1">The sequence shown here is derived from an EMBL/GenBank/DDBJ whole genome shotgun (WGS) entry which is preliminary data.</text>
</comment>
<dbReference type="Proteomes" id="UP001055811">
    <property type="component" value="Linkage Group LG09"/>
</dbReference>
<proteinExistence type="predicted"/>
<gene>
    <name evidence="1" type="ORF">L2E82_47857</name>
</gene>